<keyword evidence="2" id="KW-1185">Reference proteome</keyword>
<protein>
    <submittedName>
        <fullName evidence="3">Interactor of HORMAD1 protein 1</fullName>
    </submittedName>
</protein>
<feature type="compositionally biased region" description="Basic residues" evidence="1">
    <location>
        <begin position="448"/>
        <end position="467"/>
    </location>
</feature>
<dbReference type="InterPro" id="IPR031529">
    <property type="entry name" value="IHO1"/>
</dbReference>
<feature type="compositionally biased region" description="Polar residues" evidence="1">
    <location>
        <begin position="62"/>
        <end position="78"/>
    </location>
</feature>
<accession>A0A8B7B157</accession>
<dbReference type="PANTHER" id="PTHR35662:SF1">
    <property type="entry name" value="INTERACTOR OF HORMAD1 PROTEIN 1"/>
    <property type="match status" value="1"/>
</dbReference>
<dbReference type="GO" id="GO:0042138">
    <property type="term" value="P:meiotic DNA double-strand break formation"/>
    <property type="evidence" value="ECO:0007669"/>
    <property type="project" value="InterPro"/>
</dbReference>
<feature type="region of interest" description="Disordered" evidence="1">
    <location>
        <begin position="438"/>
        <end position="519"/>
    </location>
</feature>
<dbReference type="GeneID" id="103209466"/>
<feature type="region of interest" description="Disordered" evidence="1">
    <location>
        <begin position="369"/>
        <end position="395"/>
    </location>
</feature>
<name>A0A8B7B157_ORYAF</name>
<dbReference type="GO" id="GO:0006310">
    <property type="term" value="P:DNA recombination"/>
    <property type="evidence" value="ECO:0007669"/>
    <property type="project" value="InterPro"/>
</dbReference>
<feature type="compositionally biased region" description="Basic and acidic residues" evidence="1">
    <location>
        <begin position="438"/>
        <end position="447"/>
    </location>
</feature>
<proteinExistence type="predicted"/>
<gene>
    <name evidence="3" type="primary">IHO1</name>
</gene>
<dbReference type="Proteomes" id="UP000694850">
    <property type="component" value="Unplaced"/>
</dbReference>
<dbReference type="GO" id="GO:0007129">
    <property type="term" value="P:homologous chromosome pairing at meiosis"/>
    <property type="evidence" value="ECO:0007669"/>
    <property type="project" value="TreeGrafter"/>
</dbReference>
<feature type="compositionally biased region" description="Polar residues" evidence="1">
    <location>
        <begin position="468"/>
        <end position="487"/>
    </location>
</feature>
<evidence type="ECO:0000313" key="3">
    <source>
        <dbReference type="RefSeq" id="XP_007953517.1"/>
    </source>
</evidence>
<organism evidence="2 3">
    <name type="scientific">Orycteropus afer afer</name>
    <dbReference type="NCBI Taxonomy" id="1230840"/>
    <lineage>
        <taxon>Eukaryota</taxon>
        <taxon>Metazoa</taxon>
        <taxon>Chordata</taxon>
        <taxon>Craniata</taxon>
        <taxon>Vertebrata</taxon>
        <taxon>Euteleostomi</taxon>
        <taxon>Mammalia</taxon>
        <taxon>Eutheria</taxon>
        <taxon>Afrotheria</taxon>
        <taxon>Tubulidentata</taxon>
        <taxon>Orycteropodidae</taxon>
        <taxon>Orycteropus</taxon>
    </lineage>
</organism>
<dbReference type="PANTHER" id="PTHR35662">
    <property type="entry name" value="INTERACTOR OF HORMAD1 PROTEIN 1"/>
    <property type="match status" value="1"/>
</dbReference>
<evidence type="ECO:0000313" key="2">
    <source>
        <dbReference type="Proteomes" id="UP000694850"/>
    </source>
</evidence>
<feature type="region of interest" description="Disordered" evidence="1">
    <location>
        <begin position="54"/>
        <end position="81"/>
    </location>
</feature>
<dbReference type="Pfam" id="PF15771">
    <property type="entry name" value="IHO1"/>
    <property type="match status" value="1"/>
</dbReference>
<dbReference type="RefSeq" id="XP_007953517.1">
    <property type="nucleotide sequence ID" value="XM_007955326.1"/>
</dbReference>
<reference evidence="3" key="1">
    <citation type="submission" date="2025-08" db="UniProtKB">
        <authorList>
            <consortium name="RefSeq"/>
        </authorList>
    </citation>
    <scope>IDENTIFICATION</scope>
</reference>
<evidence type="ECO:0000256" key="1">
    <source>
        <dbReference type="SAM" id="MobiDB-lite"/>
    </source>
</evidence>
<dbReference type="CTD" id="339834"/>
<dbReference type="AlphaFoldDB" id="A0A8B7B157"/>
<sequence>MDFNVWNIKEMLSIPSGSGATKSFNWNNNQTDYSSLSDSQFLFGSQFCPENSETLSAPLDTGTHSRQPKQSQQSSLDSEPSIFTKYQTKPQLFGGETKDGGFFPLPLPAGKSKSLLEQFEEKKKRAKDKCDSEVLCSFISHVKESMHRLQTSVEKSEEHLSSRSQSILESLETVAKTLQETAQAQSDLILEAVQDKGSMEQTILEMQKRFEARQAEFIEMKSNLKTLEVLVAQQSKDFQQLCEQLGQLNVPSVLADLKKFISIPRVSEHVKDSTSQTSPVLAQNLNFPRQEKSSSEESVMWLTQPLPTTWDYSAGSLQLRELGVWGEEAKSDALEEEAMLPAAGPSKRIKHVQDKEVQTNCEHCALSKAGPENHDSSILGHKVPGNRDPVSQGASRPISLDLNNFAASIKNSCQEYQAKGVFSCYPCGQSLVTEPKGRIVEKGEKGKKQQPRKAHKGGFQSRKRKQTQSKTCAINSKNQGPQPSVSGPQRAPLGQQESFQQPLRLRSSKSPAKPAWPTLRGAVMPSKTARTVQGKFLKLGRCPSQDNSLLSSSSSPGDHQMSWFSSLNLRSSESPLCKGPGKNLLYDLAFDSSDDGF</sequence>
<dbReference type="GO" id="GO:0000794">
    <property type="term" value="C:condensed nuclear chromosome"/>
    <property type="evidence" value="ECO:0007669"/>
    <property type="project" value="TreeGrafter"/>
</dbReference>
<dbReference type="OrthoDB" id="10066605at2759"/>